<feature type="domain" description="Lipocalin-like" evidence="2">
    <location>
        <begin position="31"/>
        <end position="139"/>
    </location>
</feature>
<gene>
    <name evidence="3" type="ordered locus">Celal_3837</name>
</gene>
<dbReference type="AlphaFoldDB" id="E6XBH1"/>
<proteinExistence type="predicted"/>
<keyword evidence="4" id="KW-1185">Reference proteome</keyword>
<dbReference type="Proteomes" id="UP000008634">
    <property type="component" value="Chromosome"/>
</dbReference>
<dbReference type="STRING" id="688270.Celal_3837"/>
<evidence type="ECO:0000259" key="2">
    <source>
        <dbReference type="Pfam" id="PF13648"/>
    </source>
</evidence>
<evidence type="ECO:0000256" key="1">
    <source>
        <dbReference type="SAM" id="SignalP"/>
    </source>
</evidence>
<reference evidence="3 4" key="1">
    <citation type="journal article" date="2010" name="Stand. Genomic Sci.">
        <title>Complete genome sequence of Cellulophaga algicola type strain (IC166).</title>
        <authorList>
            <person name="Abt B."/>
            <person name="Lu M."/>
            <person name="Misra M."/>
            <person name="Han C."/>
            <person name="Nolan M."/>
            <person name="Lucas S."/>
            <person name="Hammon N."/>
            <person name="Deshpande S."/>
            <person name="Cheng J.F."/>
            <person name="Tapia R."/>
            <person name="Goodwin L."/>
            <person name="Pitluck S."/>
            <person name="Liolios K."/>
            <person name="Pagani I."/>
            <person name="Ivanova N."/>
            <person name="Mavromatis K."/>
            <person name="Ovchinikova G."/>
            <person name="Pati A."/>
            <person name="Chen A."/>
            <person name="Palaniappan K."/>
            <person name="Land M."/>
            <person name="Hauser L."/>
            <person name="Chang Y.J."/>
            <person name="Jeffries C.D."/>
            <person name="Detter J.C."/>
            <person name="Brambilla E."/>
            <person name="Rohde M."/>
            <person name="Tindall B.J."/>
            <person name="Goker M."/>
            <person name="Woyke T."/>
            <person name="Bristow J."/>
            <person name="Eisen J.A."/>
            <person name="Markowitz V."/>
            <person name="Hugenholtz P."/>
            <person name="Kyrpides N.C."/>
            <person name="Klenk H.P."/>
            <person name="Lapidus A."/>
        </authorList>
    </citation>
    <scope>NUCLEOTIDE SEQUENCE [LARGE SCALE GENOMIC DNA]</scope>
    <source>
        <strain evidence="4">DSM 14237 / IC166 / ACAM 630</strain>
    </source>
</reference>
<name>E6XBH1_CELAD</name>
<evidence type="ECO:0000313" key="4">
    <source>
        <dbReference type="Proteomes" id="UP000008634"/>
    </source>
</evidence>
<feature type="signal peptide" evidence="1">
    <location>
        <begin position="1"/>
        <end position="22"/>
    </location>
</feature>
<dbReference type="eggNOG" id="ENOG502ZSBD">
    <property type="taxonomic scope" value="Bacteria"/>
</dbReference>
<evidence type="ECO:0000313" key="3">
    <source>
        <dbReference type="EMBL" id="ADV51084.1"/>
    </source>
</evidence>
<dbReference type="EMBL" id="CP002453">
    <property type="protein sequence ID" value="ADV51084.1"/>
    <property type="molecule type" value="Genomic_DNA"/>
</dbReference>
<feature type="chain" id="PRO_5003212960" description="Lipocalin-like domain-containing protein" evidence="1">
    <location>
        <begin position="23"/>
        <end position="159"/>
    </location>
</feature>
<sequence>MKKILILSLLFSVLLNSCIAPKAAREKRNLINGNWQLTNVSFEGKPGSFKSILFNDALDICFEGSNWFFRENNSTGSYTITQSTLCNGGERFIRWSVVENDYGTSQLQFKAIDEKKKDISGGYGYRLDIDALTASNMKLKSNVMANGEQVAVVYEFTKQ</sequence>
<dbReference type="RefSeq" id="WP_013552534.1">
    <property type="nucleotide sequence ID" value="NC_014934.1"/>
</dbReference>
<keyword evidence="1" id="KW-0732">Signal</keyword>
<dbReference type="KEGG" id="cao:Celal_3837"/>
<dbReference type="Pfam" id="PF13648">
    <property type="entry name" value="Lipocalin_4"/>
    <property type="match status" value="1"/>
</dbReference>
<dbReference type="HOGENOM" id="CLU_123905_1_0_10"/>
<organism evidence="3 4">
    <name type="scientific">Cellulophaga algicola (strain DSM 14237 / IC166 / ACAM 630)</name>
    <dbReference type="NCBI Taxonomy" id="688270"/>
    <lineage>
        <taxon>Bacteria</taxon>
        <taxon>Pseudomonadati</taxon>
        <taxon>Bacteroidota</taxon>
        <taxon>Flavobacteriia</taxon>
        <taxon>Flavobacteriales</taxon>
        <taxon>Flavobacteriaceae</taxon>
        <taxon>Cellulophaga</taxon>
    </lineage>
</organism>
<dbReference type="OrthoDB" id="1121756at2"/>
<dbReference type="InterPro" id="IPR024311">
    <property type="entry name" value="Lipocalin-like"/>
</dbReference>
<protein>
    <recommendedName>
        <fullName evidence="2">Lipocalin-like domain-containing protein</fullName>
    </recommendedName>
</protein>
<accession>E6XBH1</accession>